<organism evidence="4 5">
    <name type="scientific">Endozoicomonas elysicola</name>
    <dbReference type="NCBI Taxonomy" id="305900"/>
    <lineage>
        <taxon>Bacteria</taxon>
        <taxon>Pseudomonadati</taxon>
        <taxon>Pseudomonadota</taxon>
        <taxon>Gammaproteobacteria</taxon>
        <taxon>Oceanospirillales</taxon>
        <taxon>Endozoicomonadaceae</taxon>
        <taxon>Endozoicomonas</taxon>
    </lineage>
</organism>
<dbReference type="Pfam" id="PF04012">
    <property type="entry name" value="PspA_IM30"/>
    <property type="match status" value="1"/>
</dbReference>
<evidence type="ECO:0000313" key="4">
    <source>
        <dbReference type="EMBL" id="KEI69623.1"/>
    </source>
</evidence>
<evidence type="ECO:0008006" key="6">
    <source>
        <dbReference type="Google" id="ProtNLM"/>
    </source>
</evidence>
<comment type="caution">
    <text evidence="4">The sequence shown here is derived from an EMBL/GenBank/DDBJ whole genome shotgun (WGS) entry which is preliminary data.</text>
</comment>
<evidence type="ECO:0000256" key="3">
    <source>
        <dbReference type="SAM" id="MobiDB-lite"/>
    </source>
</evidence>
<dbReference type="InterPro" id="IPR007157">
    <property type="entry name" value="PspA_VIPP1"/>
</dbReference>
<keyword evidence="5" id="KW-1185">Reference proteome</keyword>
<dbReference type="Proteomes" id="UP000027997">
    <property type="component" value="Unassembled WGS sequence"/>
</dbReference>
<feature type="coiled-coil region" evidence="2">
    <location>
        <begin position="117"/>
        <end position="144"/>
    </location>
</feature>
<reference evidence="4 5" key="1">
    <citation type="submission" date="2014-06" db="EMBL/GenBank/DDBJ databases">
        <title>Whole Genome Sequences of Three Symbiotic Endozoicomonas Bacteria.</title>
        <authorList>
            <person name="Neave M.J."/>
            <person name="Apprill A."/>
            <person name="Voolstra C.R."/>
        </authorList>
    </citation>
    <scope>NUCLEOTIDE SEQUENCE [LARGE SCALE GENOMIC DNA]</scope>
    <source>
        <strain evidence="4 5">DSM 22380</strain>
    </source>
</reference>
<dbReference type="PANTHER" id="PTHR31088">
    <property type="entry name" value="MEMBRANE-ASSOCIATED PROTEIN VIPP1, CHLOROPLASTIC"/>
    <property type="match status" value="1"/>
</dbReference>
<dbReference type="eggNOG" id="COG1842">
    <property type="taxonomic scope" value="Bacteria"/>
</dbReference>
<protein>
    <recommendedName>
        <fullName evidence="6">Phage shock protein A (IM30), suppresses sigma54-dependent transcription</fullName>
    </recommendedName>
</protein>
<keyword evidence="2" id="KW-0175">Coiled coil</keyword>
<dbReference type="STRING" id="305900.GV64_01680"/>
<feature type="region of interest" description="Disordered" evidence="3">
    <location>
        <begin position="181"/>
        <end position="229"/>
    </location>
</feature>
<dbReference type="AlphaFoldDB" id="A0A081K647"/>
<dbReference type="EMBL" id="JOJP01000001">
    <property type="protein sequence ID" value="KEI69623.1"/>
    <property type="molecule type" value="Genomic_DNA"/>
</dbReference>
<evidence type="ECO:0000256" key="1">
    <source>
        <dbReference type="ARBA" id="ARBA00043985"/>
    </source>
</evidence>
<name>A0A081K647_9GAMM</name>
<evidence type="ECO:0000256" key="2">
    <source>
        <dbReference type="SAM" id="Coils"/>
    </source>
</evidence>
<proteinExistence type="inferred from homology"/>
<comment type="similarity">
    <text evidence="1">Belongs to the PspA/Vipp/IM30 family.</text>
</comment>
<gene>
    <name evidence="4" type="ORF">GV64_01680</name>
</gene>
<dbReference type="PANTHER" id="PTHR31088:SF9">
    <property type="entry name" value="PHAGE SHOCK PROTEIN A"/>
    <property type="match status" value="1"/>
</dbReference>
<accession>A0A081K647</accession>
<feature type="coiled-coil region" evidence="2">
    <location>
        <begin position="28"/>
        <end position="83"/>
    </location>
</feature>
<dbReference type="RefSeq" id="WP_020581939.1">
    <property type="nucleotide sequence ID" value="NZ_JOJP01000001.1"/>
</dbReference>
<evidence type="ECO:0000313" key="5">
    <source>
        <dbReference type="Proteomes" id="UP000027997"/>
    </source>
</evidence>
<sequence>MSIWNKVMTALKGATNEVGEAIADSNALRILDQEIREASDQLQQSKTQLAGIMAKQKLSSQKCAELKEKVAEYENYAMKALDQGDESLATEVASRISEYETQLNSEQEMEKSFADSVVSLKKAIVDAESNLRRLKQQVDTVKATESVQKAQAACAAKHSGVNSKMATATDSLERIKQRQAERAAQMEAASELSGDTGESDLQAKLKAAGIAQGDSDASSVLERLKARQK</sequence>